<dbReference type="PANTHER" id="PTHR19288">
    <property type="entry name" value="4-NITROPHENYLPHOSPHATASE-RELATED"/>
    <property type="match status" value="1"/>
</dbReference>
<dbReference type="Gene3D" id="3.40.50.1000">
    <property type="entry name" value="HAD superfamily/HAD-like"/>
    <property type="match status" value="2"/>
</dbReference>
<dbReference type="AlphaFoldDB" id="A0A1Y1WG63"/>
<evidence type="ECO:0000313" key="2">
    <source>
        <dbReference type="Proteomes" id="UP000193922"/>
    </source>
</evidence>
<gene>
    <name evidence="1" type="ORF">DL89DRAFT_265828</name>
</gene>
<evidence type="ECO:0000313" key="1">
    <source>
        <dbReference type="EMBL" id="ORX72206.1"/>
    </source>
</evidence>
<dbReference type="InterPro" id="IPR023214">
    <property type="entry name" value="HAD_sf"/>
</dbReference>
<name>A0A1Y1WG63_9FUNG</name>
<reference evidence="1 2" key="1">
    <citation type="submission" date="2016-07" db="EMBL/GenBank/DDBJ databases">
        <title>Pervasive Adenine N6-methylation of Active Genes in Fungi.</title>
        <authorList>
            <consortium name="DOE Joint Genome Institute"/>
            <person name="Mondo S.J."/>
            <person name="Dannebaum R.O."/>
            <person name="Kuo R.C."/>
            <person name="Labutti K."/>
            <person name="Haridas S."/>
            <person name="Kuo A."/>
            <person name="Salamov A."/>
            <person name="Ahrendt S.R."/>
            <person name="Lipzen A."/>
            <person name="Sullivan W."/>
            <person name="Andreopoulos W.B."/>
            <person name="Clum A."/>
            <person name="Lindquist E."/>
            <person name="Daum C."/>
            <person name="Ramamoorthy G.K."/>
            <person name="Gryganskyi A."/>
            <person name="Culley D."/>
            <person name="Magnuson J.K."/>
            <person name="James T.Y."/>
            <person name="O'Malley M.A."/>
            <person name="Stajich J.E."/>
            <person name="Spatafora J.W."/>
            <person name="Visel A."/>
            <person name="Grigoriev I.V."/>
        </authorList>
    </citation>
    <scope>NUCLEOTIDE SEQUENCE [LARGE SCALE GENOMIC DNA]</scope>
    <source>
        <strain evidence="1 2">ATCC 12442</strain>
    </source>
</reference>
<dbReference type="OrthoDB" id="413953at2759"/>
<dbReference type="InterPro" id="IPR036412">
    <property type="entry name" value="HAD-like_sf"/>
</dbReference>
<comment type="caution">
    <text evidence="1">The sequence shown here is derived from an EMBL/GenBank/DDBJ whole genome shotgun (WGS) entry which is preliminary data.</text>
</comment>
<keyword evidence="2" id="KW-1185">Reference proteome</keyword>
<dbReference type="EMBL" id="MCFD01000003">
    <property type="protein sequence ID" value="ORX72206.1"/>
    <property type="molecule type" value="Genomic_DNA"/>
</dbReference>
<dbReference type="PANTHER" id="PTHR19288:SF46">
    <property type="entry name" value="HALOACID DEHALOGENASE-LIKE HYDROLASE DOMAIN-CONTAINING PROTEIN 2"/>
    <property type="match status" value="1"/>
</dbReference>
<dbReference type="Pfam" id="PF13344">
    <property type="entry name" value="Hydrolase_6"/>
    <property type="match status" value="1"/>
</dbReference>
<dbReference type="SUPFAM" id="SSF56784">
    <property type="entry name" value="HAD-like"/>
    <property type="match status" value="1"/>
</dbReference>
<protein>
    <submittedName>
        <fullName evidence="1">HAD-like protein</fullName>
    </submittedName>
</protein>
<dbReference type="GeneID" id="63803485"/>
<organism evidence="1 2">
    <name type="scientific">Linderina pennispora</name>
    <dbReference type="NCBI Taxonomy" id="61395"/>
    <lineage>
        <taxon>Eukaryota</taxon>
        <taxon>Fungi</taxon>
        <taxon>Fungi incertae sedis</taxon>
        <taxon>Zoopagomycota</taxon>
        <taxon>Kickxellomycotina</taxon>
        <taxon>Kickxellomycetes</taxon>
        <taxon>Kickxellales</taxon>
        <taxon>Kickxellaceae</taxon>
        <taxon>Linderina</taxon>
    </lineage>
</organism>
<dbReference type="GO" id="GO:0005737">
    <property type="term" value="C:cytoplasm"/>
    <property type="evidence" value="ECO:0007669"/>
    <property type="project" value="TreeGrafter"/>
</dbReference>
<dbReference type="RefSeq" id="XP_040745630.1">
    <property type="nucleotide sequence ID" value="XM_040886837.1"/>
</dbReference>
<dbReference type="GO" id="GO:0008967">
    <property type="term" value="F:phosphoglycolate phosphatase activity"/>
    <property type="evidence" value="ECO:0007669"/>
    <property type="project" value="TreeGrafter"/>
</dbReference>
<dbReference type="GO" id="GO:0004035">
    <property type="term" value="F:alkaline phosphatase activity"/>
    <property type="evidence" value="ECO:0007669"/>
    <property type="project" value="TreeGrafter"/>
</dbReference>
<accession>A0A1Y1WG63</accession>
<dbReference type="InterPro" id="IPR006357">
    <property type="entry name" value="HAD-SF_hydro_IIA"/>
</dbReference>
<dbReference type="STRING" id="61395.A0A1Y1WG63"/>
<dbReference type="Proteomes" id="UP000193922">
    <property type="component" value="Unassembled WGS sequence"/>
</dbReference>
<sequence>MPPQKLETRPDLQSFVDRYDTFLLGKRLIFVTNNSNTSRKDYVKKFAKLGITAAEEEIFSSAYATAVYLADVAKFGSSNKSAYVIGGNGIRAELEEAQIDLSTLNEVEPNPRCGRCGVWHRLRGVLTASWPMPTSTWCITPTVCFIATNDDRTLPGGKYMYPGSGSLLNSLVSSTQKTPMVMGKPNQPMLDCVMRKYHLDAARTCMIGDRLDTDSVLAPTAPQATYYTSSLGNLAQLA</sequence>
<proteinExistence type="predicted"/>
<dbReference type="Pfam" id="PF13242">
    <property type="entry name" value="Hydrolase_like"/>
    <property type="match status" value="1"/>
</dbReference>